<keyword evidence="1" id="KW-1185">Reference proteome</keyword>
<evidence type="ECO:0000313" key="2">
    <source>
        <dbReference type="RefSeq" id="XP_010936686.1"/>
    </source>
</evidence>
<organism evidence="1 2">
    <name type="scientific">Elaeis guineensis var. tenera</name>
    <name type="common">Oil palm</name>
    <dbReference type="NCBI Taxonomy" id="51953"/>
    <lineage>
        <taxon>Eukaryota</taxon>
        <taxon>Viridiplantae</taxon>
        <taxon>Streptophyta</taxon>
        <taxon>Embryophyta</taxon>
        <taxon>Tracheophyta</taxon>
        <taxon>Spermatophyta</taxon>
        <taxon>Magnoliopsida</taxon>
        <taxon>Liliopsida</taxon>
        <taxon>Arecaceae</taxon>
        <taxon>Arecoideae</taxon>
        <taxon>Cocoseae</taxon>
        <taxon>Elaeidinae</taxon>
        <taxon>Elaeis</taxon>
    </lineage>
</organism>
<dbReference type="Gene3D" id="3.80.10.10">
    <property type="entry name" value="Ribonuclease Inhibitor"/>
    <property type="match status" value="1"/>
</dbReference>
<dbReference type="InterPro" id="IPR032675">
    <property type="entry name" value="LRR_dom_sf"/>
</dbReference>
<reference evidence="2" key="1">
    <citation type="submission" date="2025-08" db="UniProtKB">
        <authorList>
            <consortium name="RefSeq"/>
        </authorList>
    </citation>
    <scope>IDENTIFICATION</scope>
</reference>
<sequence length="263" mass="28045">MTVGLVGALPTMMTSSSYPTDTAGTGGGGGIYCSRNPWGGNGGWWPGVRHAKLVGWHQWPHHLPGTDLTRSSQPIPPLPLSTSPTFTVGWRTSPALQAHPSTAASVALLDLLSASFAEGFHASELAAIATACSNLLHLLAPCNFNPRYFEFVGNASILHLAVTCPCLSLHLVEPSTPSPACPIPDPANDGLIIRDDVRITIAGLESLFAAFPELEDLALDLSHNVRDIGLALEALSHKCPRIKTSRWHFHGICRAAWLLIENS</sequence>
<evidence type="ECO:0000313" key="1">
    <source>
        <dbReference type="Proteomes" id="UP000504607"/>
    </source>
</evidence>
<dbReference type="Proteomes" id="UP000504607">
    <property type="component" value="Chromosome 13"/>
</dbReference>
<dbReference type="AlphaFoldDB" id="A0A6I9S2U8"/>
<protein>
    <submittedName>
        <fullName evidence="2">F-box/LRR-repeat MAX2 homolog</fullName>
    </submittedName>
</protein>
<accession>A0A6I9S2U8</accession>
<name>A0A6I9S2U8_ELAGV</name>
<gene>
    <name evidence="2" type="primary">LOC105056248</name>
</gene>
<dbReference type="RefSeq" id="XP_010936686.1">
    <property type="nucleotide sequence ID" value="XM_010938384.1"/>
</dbReference>
<proteinExistence type="predicted"/>
<dbReference type="InParanoid" id="A0A6I9S2U8"/>